<evidence type="ECO:0000256" key="1">
    <source>
        <dbReference type="ARBA" id="ARBA00006336"/>
    </source>
</evidence>
<evidence type="ECO:0000256" key="7">
    <source>
        <dbReference type="ARBA" id="ARBA00043224"/>
    </source>
</evidence>
<gene>
    <name evidence="9" type="primary">PNC1</name>
    <name evidence="9" type="ORF">PICST_33075</name>
</gene>
<dbReference type="PANTHER" id="PTHR11080">
    <property type="entry name" value="PYRAZINAMIDASE/NICOTINAMIDASE"/>
    <property type="match status" value="1"/>
</dbReference>
<keyword evidence="2" id="KW-0662">Pyridine nucleotide biosynthesis</keyword>
<dbReference type="Pfam" id="PF00857">
    <property type="entry name" value="Isochorismatase"/>
    <property type="match status" value="1"/>
</dbReference>
<dbReference type="PANTHER" id="PTHR11080:SF2">
    <property type="entry name" value="LD05707P"/>
    <property type="match status" value="1"/>
</dbReference>
<dbReference type="GO" id="GO:0008936">
    <property type="term" value="F:nicotinamidase activity"/>
    <property type="evidence" value="ECO:0007669"/>
    <property type="project" value="UniProtKB-EC"/>
</dbReference>
<dbReference type="GO" id="GO:0019363">
    <property type="term" value="P:pyridine nucleotide biosynthetic process"/>
    <property type="evidence" value="ECO:0007669"/>
    <property type="project" value="UniProtKB-KW"/>
</dbReference>
<evidence type="ECO:0000256" key="5">
    <source>
        <dbReference type="ARBA" id="ARBA00037900"/>
    </source>
</evidence>
<reference evidence="9 10" key="1">
    <citation type="journal article" date="2007" name="Nat. Biotechnol.">
        <title>Genome sequence of the lignocellulose-bioconverting and xylose-fermenting yeast Pichia stipitis.</title>
        <authorList>
            <person name="Jeffries T.W."/>
            <person name="Grigoriev I.V."/>
            <person name="Grimwood J."/>
            <person name="Laplaza J.M."/>
            <person name="Aerts A."/>
            <person name="Salamov A."/>
            <person name="Schmutz J."/>
            <person name="Lindquist E."/>
            <person name="Dehal P."/>
            <person name="Shapiro H."/>
            <person name="Jin Y.S."/>
            <person name="Passoth V."/>
            <person name="Richardson P.M."/>
        </authorList>
    </citation>
    <scope>NUCLEOTIDE SEQUENCE [LARGE SCALE GENOMIC DNA]</scope>
    <source>
        <strain evidence="10">ATCC 58785 / CBS 6054 / NBRC 10063 / NRRL Y-11545</strain>
    </source>
</reference>
<dbReference type="InterPro" id="IPR052347">
    <property type="entry name" value="Isochorismatase_Nicotinamidase"/>
</dbReference>
<evidence type="ECO:0000313" key="10">
    <source>
        <dbReference type="Proteomes" id="UP000002258"/>
    </source>
</evidence>
<dbReference type="STRING" id="322104.A3LY76"/>
<name>A3LY76_PICST</name>
<keyword evidence="3" id="KW-0479">Metal-binding</keyword>
<dbReference type="eggNOG" id="KOG4003">
    <property type="taxonomic scope" value="Eukaryota"/>
</dbReference>
<dbReference type="EMBL" id="CP000500">
    <property type="protein sequence ID" value="ABN67930.2"/>
    <property type="molecule type" value="Genomic_DNA"/>
</dbReference>
<comment type="pathway">
    <text evidence="5">Cofactor biosynthesis; nicotinate biosynthesis; nicotinate from nicotinamide: step 1/1.</text>
</comment>
<dbReference type="OrthoDB" id="3341310at2759"/>
<feature type="domain" description="Isochorismatase-like" evidence="8">
    <location>
        <begin position="137"/>
        <end position="214"/>
    </location>
</feature>
<evidence type="ECO:0000256" key="6">
    <source>
        <dbReference type="ARBA" id="ARBA00039017"/>
    </source>
</evidence>
<protein>
    <recommendedName>
        <fullName evidence="6">nicotinamidase</fullName>
        <ecNumber evidence="6">3.5.1.19</ecNumber>
    </recommendedName>
    <alternativeName>
        <fullName evidence="7">Nicotinamide deamidase</fullName>
    </alternativeName>
</protein>
<dbReference type="KEGG" id="pic:PICST_33075"/>
<dbReference type="Gene3D" id="3.40.50.850">
    <property type="entry name" value="Isochorismatase-like"/>
    <property type="match status" value="1"/>
</dbReference>
<dbReference type="EC" id="3.5.1.19" evidence="6"/>
<evidence type="ECO:0000313" key="9">
    <source>
        <dbReference type="EMBL" id="ABN67930.2"/>
    </source>
</evidence>
<dbReference type="SUPFAM" id="SSF52499">
    <property type="entry name" value="Isochorismatase-like hydrolases"/>
    <property type="match status" value="1"/>
</dbReference>
<dbReference type="GO" id="GO:0046872">
    <property type="term" value="F:metal ion binding"/>
    <property type="evidence" value="ECO:0007669"/>
    <property type="project" value="UniProtKB-KW"/>
</dbReference>
<dbReference type="Proteomes" id="UP000002258">
    <property type="component" value="Chromosome 6"/>
</dbReference>
<dbReference type="InParanoid" id="A3LY76"/>
<accession>A3LY76</accession>
<evidence type="ECO:0000256" key="4">
    <source>
        <dbReference type="ARBA" id="ARBA00022801"/>
    </source>
</evidence>
<dbReference type="AlphaFoldDB" id="A3LY76"/>
<organism evidence="9 10">
    <name type="scientific">Scheffersomyces stipitis (strain ATCC 58785 / CBS 6054 / NBRC 10063 / NRRL Y-11545)</name>
    <name type="common">Yeast</name>
    <name type="synonym">Pichia stipitis</name>
    <dbReference type="NCBI Taxonomy" id="322104"/>
    <lineage>
        <taxon>Eukaryota</taxon>
        <taxon>Fungi</taxon>
        <taxon>Dikarya</taxon>
        <taxon>Ascomycota</taxon>
        <taxon>Saccharomycotina</taxon>
        <taxon>Pichiomycetes</taxon>
        <taxon>Debaryomycetaceae</taxon>
        <taxon>Scheffersomyces</taxon>
    </lineage>
</organism>
<evidence type="ECO:0000259" key="8">
    <source>
        <dbReference type="Pfam" id="PF00857"/>
    </source>
</evidence>
<dbReference type="FunCoup" id="A3LY76">
    <property type="interactions" value="446"/>
</dbReference>
<evidence type="ECO:0000256" key="2">
    <source>
        <dbReference type="ARBA" id="ARBA00022642"/>
    </source>
</evidence>
<evidence type="ECO:0000256" key="3">
    <source>
        <dbReference type="ARBA" id="ARBA00022723"/>
    </source>
</evidence>
<sequence length="235" mass="26602">MSQRKVALAVIDLQEDFLPPHGSLAVAQGRSVIPLINDLVTNRQFKWSAVIATQDWHPSDHTSFASQHGVAPFTELEFKHPLDEKDPVTNEVIIKKQVVWPDHCVQESSGACIDASFLGNFNSISPNIVKTVVKKGYLSDREYYSCFQDTWGLHHTEMEKFLRDNKITDVIFVGLAYDYCVFNSAKDSAADGFNTYVLKKCCKSVYPEKEAETDELYRKANVTIIEDDSYVDLLK</sequence>
<dbReference type="GeneID" id="4840398"/>
<dbReference type="InterPro" id="IPR036380">
    <property type="entry name" value="Isochorismatase-like_sf"/>
</dbReference>
<keyword evidence="10" id="KW-1185">Reference proteome</keyword>
<keyword evidence="4 9" id="KW-0378">Hydrolase</keyword>
<dbReference type="OMA" id="DFVDSWP"/>
<dbReference type="InterPro" id="IPR000868">
    <property type="entry name" value="Isochorismatase-like_dom"/>
</dbReference>
<comment type="similarity">
    <text evidence="1">Belongs to the isochorismatase family.</text>
</comment>
<dbReference type="RefSeq" id="XP_001385959.2">
    <property type="nucleotide sequence ID" value="XM_001385922.1"/>
</dbReference>
<dbReference type="HOGENOM" id="CLU_068979_13_0_1"/>
<proteinExistence type="inferred from homology"/>